<dbReference type="EMBL" id="JAYGJQ010000002">
    <property type="protein sequence ID" value="MEA9356553.1"/>
    <property type="molecule type" value="Genomic_DNA"/>
</dbReference>
<keyword evidence="2" id="KW-1185">Reference proteome</keyword>
<gene>
    <name evidence="1" type="ORF">SHI21_10075</name>
</gene>
<accession>A0ABU5VU25</accession>
<evidence type="ECO:0000313" key="2">
    <source>
        <dbReference type="Proteomes" id="UP001302274"/>
    </source>
</evidence>
<proteinExistence type="predicted"/>
<dbReference type="RefSeq" id="WP_323576317.1">
    <property type="nucleotide sequence ID" value="NZ_JAYGJQ010000002.1"/>
</dbReference>
<evidence type="ECO:0000313" key="1">
    <source>
        <dbReference type="EMBL" id="MEA9356553.1"/>
    </source>
</evidence>
<organism evidence="1 2">
    <name type="scientific">Bacteriovorax antarcticus</name>
    <dbReference type="NCBI Taxonomy" id="3088717"/>
    <lineage>
        <taxon>Bacteria</taxon>
        <taxon>Pseudomonadati</taxon>
        <taxon>Bdellovibrionota</taxon>
        <taxon>Bacteriovoracia</taxon>
        <taxon>Bacteriovoracales</taxon>
        <taxon>Bacteriovoracaceae</taxon>
        <taxon>Bacteriovorax</taxon>
    </lineage>
</organism>
<sequence length="615" mass="70871">MLICLTSLSGKAFSQGSNETTNPGIIESFERLLELHKDQFQKNKISIQSNLKAVSSLSGFEEVKLDPQYVKSLILHSDERFVKLALKDECRFLSMLETNLLKTTEGNIDNILINYKTKDGKIESATMLKDDFFDQIYKRKCLNNREYSILFTEANAQKTIEGIKFTVPKTKNECTAIHNEWLDNPYTPYLCRIQQVFKKPALRKIADYYRERIPLMQRIYLDNICNSISNPELFCSSYLKGDVWNKILTSEMPDYKMSYKCQQMYNKTIKLTVQEMRNCASKLATDNKFCETRGTQDFPSNFPLQNCNNISDALNKSKLVTDYQDCPGNIDNEALTNIHRLVNHFAPRKIITSKETCRGEANYTLARLNLDIKHESGWPLKVCYMNRVEGKETCDTYIPGARADEPLSEDQVVAKILYAQKGAPQKTTCKLVDAKNYNPLRSEFKFGCFIVFNPETCSTLACNKKVIWEEKEQKDIHFVGFPVFDYFPTAYISERYAFTSLINEVKGTQERIVRNLTDVKYWLDKMPNGVIHGIGCAEDLMPEQFQRTAINQCHPLPFIVDGHVEKDGESLLVARLSIDDIHTPRFLMWPNIFNAVSAYQELHPLNTWTLYGIKK</sequence>
<reference evidence="1 2" key="1">
    <citation type="submission" date="2023-11" db="EMBL/GenBank/DDBJ databases">
        <title>A Novel Polar Bacteriovorax (B. antarcticus) Isolated from the Biocrust in Antarctica.</title>
        <authorList>
            <person name="Mun W."/>
            <person name="Choi S.Y."/>
            <person name="Mitchell R.J."/>
        </authorList>
    </citation>
    <scope>NUCLEOTIDE SEQUENCE [LARGE SCALE GENOMIC DNA]</scope>
    <source>
        <strain evidence="1 2">PP10</strain>
    </source>
</reference>
<dbReference type="Proteomes" id="UP001302274">
    <property type="component" value="Unassembled WGS sequence"/>
</dbReference>
<comment type="caution">
    <text evidence="1">The sequence shown here is derived from an EMBL/GenBank/DDBJ whole genome shotgun (WGS) entry which is preliminary data.</text>
</comment>
<name>A0ABU5VU25_9BACT</name>
<protein>
    <submittedName>
        <fullName evidence="1">Uncharacterized protein</fullName>
    </submittedName>
</protein>